<dbReference type="Gene3D" id="1.10.472.10">
    <property type="entry name" value="Cyclin-like"/>
    <property type="match status" value="1"/>
</dbReference>
<dbReference type="AlphaFoldDB" id="A0ABD5QKV4"/>
<name>A0ABD5QKV4_9EURY</name>
<dbReference type="Proteomes" id="UP001595925">
    <property type="component" value="Unassembled WGS sequence"/>
</dbReference>
<reference evidence="2 3" key="1">
    <citation type="journal article" date="2019" name="Int. J. Syst. Evol. Microbiol.">
        <title>The Global Catalogue of Microorganisms (GCM) 10K type strain sequencing project: providing services to taxonomists for standard genome sequencing and annotation.</title>
        <authorList>
            <consortium name="The Broad Institute Genomics Platform"/>
            <consortium name="The Broad Institute Genome Sequencing Center for Infectious Disease"/>
            <person name="Wu L."/>
            <person name="Ma J."/>
        </authorList>
    </citation>
    <scope>NUCLEOTIDE SEQUENCE [LARGE SCALE GENOMIC DNA]</scope>
    <source>
        <strain evidence="2 3">CGMCC 1.15824</strain>
    </source>
</reference>
<feature type="domain" description="Transcription factor TFIIB cyclin-like" evidence="1">
    <location>
        <begin position="15"/>
        <end position="93"/>
    </location>
</feature>
<protein>
    <submittedName>
        <fullName evidence="2">Transcription initiation factor IIB family protein</fullName>
    </submittedName>
</protein>
<evidence type="ECO:0000259" key="1">
    <source>
        <dbReference type="Pfam" id="PF00382"/>
    </source>
</evidence>
<proteinExistence type="predicted"/>
<comment type="caution">
    <text evidence="2">The sequence shown here is derived from an EMBL/GenBank/DDBJ whole genome shotgun (WGS) entry which is preliminary data.</text>
</comment>
<sequence>MHSARERVEHERWLAEIARIGDGLDLSPEAISCAEDLFLADVPAADRSKRVAAAASLYAGGLIAGDGRSQGEVADAADVSRLSIQQRWKAVVERAGLEAPGW</sequence>
<dbReference type="EMBL" id="JBHSJG010000063">
    <property type="protein sequence ID" value="MFC4990134.1"/>
    <property type="molecule type" value="Genomic_DNA"/>
</dbReference>
<evidence type="ECO:0000313" key="3">
    <source>
        <dbReference type="Proteomes" id="UP001595925"/>
    </source>
</evidence>
<organism evidence="2 3">
    <name type="scientific">Saliphagus infecundisoli</name>
    <dbReference type="NCBI Taxonomy" id="1849069"/>
    <lineage>
        <taxon>Archaea</taxon>
        <taxon>Methanobacteriati</taxon>
        <taxon>Methanobacteriota</taxon>
        <taxon>Stenosarchaea group</taxon>
        <taxon>Halobacteria</taxon>
        <taxon>Halobacteriales</taxon>
        <taxon>Natrialbaceae</taxon>
        <taxon>Saliphagus</taxon>
    </lineage>
</organism>
<dbReference type="InterPro" id="IPR036915">
    <property type="entry name" value="Cyclin-like_sf"/>
</dbReference>
<dbReference type="InterPro" id="IPR013150">
    <property type="entry name" value="TFIIB_cyclin"/>
</dbReference>
<keyword evidence="3" id="KW-1185">Reference proteome</keyword>
<accession>A0ABD5QKV4</accession>
<evidence type="ECO:0000313" key="2">
    <source>
        <dbReference type="EMBL" id="MFC4990134.1"/>
    </source>
</evidence>
<dbReference type="RefSeq" id="WP_114577650.1">
    <property type="nucleotide sequence ID" value="NZ_JAIVEF010000010.1"/>
</dbReference>
<dbReference type="Pfam" id="PF00382">
    <property type="entry name" value="TFIIB"/>
    <property type="match status" value="1"/>
</dbReference>
<dbReference type="SUPFAM" id="SSF47954">
    <property type="entry name" value="Cyclin-like"/>
    <property type="match status" value="1"/>
</dbReference>
<gene>
    <name evidence="2" type="ORF">ACFPFO_20785</name>
</gene>